<comment type="similarity">
    <text evidence="1">Belongs to the cytidine and deoxycytidylate deaminase family.</text>
</comment>
<evidence type="ECO:0000256" key="4">
    <source>
        <dbReference type="ARBA" id="ARBA00022833"/>
    </source>
</evidence>
<dbReference type="PANTHER" id="PTHR11644:SF2">
    <property type="entry name" value="CYTIDINE DEAMINASE"/>
    <property type="match status" value="1"/>
</dbReference>
<accession>A0A6G1ZK56</accession>
<dbReference type="InterPro" id="IPR016193">
    <property type="entry name" value="Cytidine_deaminase-like"/>
</dbReference>
<organism evidence="6">
    <name type="scientific">Parabacteroides goldsteinii</name>
    <dbReference type="NCBI Taxonomy" id="328812"/>
    <lineage>
        <taxon>Bacteria</taxon>
        <taxon>Pseudomonadati</taxon>
        <taxon>Bacteroidota</taxon>
        <taxon>Bacteroidia</taxon>
        <taxon>Bacteroidales</taxon>
        <taxon>Tannerellaceae</taxon>
        <taxon>Parabacteroides</taxon>
    </lineage>
</organism>
<keyword evidence="4" id="KW-0862">Zinc</keyword>
<dbReference type="SUPFAM" id="SSF53927">
    <property type="entry name" value="Cytidine deaminase-like"/>
    <property type="match status" value="1"/>
</dbReference>
<dbReference type="InterPro" id="IPR050202">
    <property type="entry name" value="Cyt/Deoxycyt_deaminase"/>
</dbReference>
<dbReference type="Pfam" id="PF00383">
    <property type="entry name" value="dCMP_cyt_deam_1"/>
    <property type="match status" value="1"/>
</dbReference>
<evidence type="ECO:0000256" key="3">
    <source>
        <dbReference type="ARBA" id="ARBA00022801"/>
    </source>
</evidence>
<dbReference type="GO" id="GO:0055086">
    <property type="term" value="P:nucleobase-containing small molecule metabolic process"/>
    <property type="evidence" value="ECO:0007669"/>
    <property type="project" value="UniProtKB-ARBA"/>
</dbReference>
<evidence type="ECO:0000256" key="1">
    <source>
        <dbReference type="ARBA" id="ARBA00006576"/>
    </source>
</evidence>
<evidence type="ECO:0000256" key="2">
    <source>
        <dbReference type="ARBA" id="ARBA00022723"/>
    </source>
</evidence>
<proteinExistence type="inferred from homology"/>
<dbReference type="PANTHER" id="PTHR11644">
    <property type="entry name" value="CYTIDINE DEAMINASE"/>
    <property type="match status" value="1"/>
</dbReference>
<evidence type="ECO:0000313" key="6">
    <source>
        <dbReference type="EMBL" id="MRY14061.1"/>
    </source>
</evidence>
<dbReference type="PROSITE" id="PS00903">
    <property type="entry name" value="CYT_DCMP_DEAMINASES_1"/>
    <property type="match status" value="1"/>
</dbReference>
<comment type="caution">
    <text evidence="6">The sequence shown here is derived from an EMBL/GenBank/DDBJ whole genome shotgun (WGS) entry which is preliminary data.</text>
</comment>
<reference evidence="6" key="1">
    <citation type="journal article" date="2019" name="Nat. Med.">
        <title>A library of human gut bacterial isolates paired with longitudinal multiomics data enables mechanistic microbiome research.</title>
        <authorList>
            <person name="Poyet M."/>
            <person name="Groussin M."/>
            <person name="Gibbons S.M."/>
            <person name="Avila-Pacheco J."/>
            <person name="Jiang X."/>
            <person name="Kearney S.M."/>
            <person name="Perrotta A.R."/>
            <person name="Berdy B."/>
            <person name="Zhao S."/>
            <person name="Lieberman T.D."/>
            <person name="Swanson P.K."/>
            <person name="Smith M."/>
            <person name="Roesemann S."/>
            <person name="Alexander J.E."/>
            <person name="Rich S.A."/>
            <person name="Livny J."/>
            <person name="Vlamakis H."/>
            <person name="Clish C."/>
            <person name="Bullock K."/>
            <person name="Deik A."/>
            <person name="Scott J."/>
            <person name="Pierce K.A."/>
            <person name="Xavier R.J."/>
            <person name="Alm E.J."/>
        </authorList>
    </citation>
    <scope>NUCLEOTIDE SEQUENCE</scope>
    <source>
        <strain evidence="6">BIOML-A4</strain>
    </source>
</reference>
<dbReference type="NCBIfam" id="NF004064">
    <property type="entry name" value="PRK05578.1"/>
    <property type="match status" value="1"/>
</dbReference>
<dbReference type="Gene3D" id="3.40.140.10">
    <property type="entry name" value="Cytidine Deaminase, domain 2"/>
    <property type="match status" value="1"/>
</dbReference>
<keyword evidence="2" id="KW-0479">Metal-binding</keyword>
<dbReference type="GO" id="GO:0072527">
    <property type="term" value="P:pyrimidine-containing compound metabolic process"/>
    <property type="evidence" value="ECO:0007669"/>
    <property type="project" value="UniProtKB-ARBA"/>
</dbReference>
<dbReference type="AlphaFoldDB" id="A0A6G1ZK56"/>
<dbReference type="GO" id="GO:0008270">
    <property type="term" value="F:zinc ion binding"/>
    <property type="evidence" value="ECO:0007669"/>
    <property type="project" value="InterPro"/>
</dbReference>
<dbReference type="GO" id="GO:0042802">
    <property type="term" value="F:identical protein binding"/>
    <property type="evidence" value="ECO:0007669"/>
    <property type="project" value="UniProtKB-ARBA"/>
</dbReference>
<protein>
    <submittedName>
        <fullName evidence="6">Cytidine deaminase</fullName>
        <ecNumber evidence="6">3.5.4.5</ecNumber>
    </submittedName>
</protein>
<dbReference type="RefSeq" id="WP_010800389.1">
    <property type="nucleotide sequence ID" value="NZ_CAJSYT010000030.1"/>
</dbReference>
<sequence>MKEIKLETKITVYSLNEVPDEELPLVHAALKATEQSYAPYSKFHVGAAALLADGTIVTGSNQENAAYPSGLCAERVTLFHAGHQYPDIPVVALAIAAATGGKQVESISPCGACRQVLLETEQRYGKPVKVLLCGIKDVMVAPSAASLLPLCFGKEDLKSE</sequence>
<dbReference type="PROSITE" id="PS51747">
    <property type="entry name" value="CYT_DCMP_DEAMINASES_2"/>
    <property type="match status" value="1"/>
</dbReference>
<dbReference type="CDD" id="cd01283">
    <property type="entry name" value="cytidine_deaminase"/>
    <property type="match status" value="1"/>
</dbReference>
<dbReference type="InterPro" id="IPR016192">
    <property type="entry name" value="APOBEC/CMP_deaminase_Zn-bd"/>
</dbReference>
<dbReference type="InterPro" id="IPR002125">
    <property type="entry name" value="CMP_dCMP_dom"/>
</dbReference>
<dbReference type="GO" id="GO:0004126">
    <property type="term" value="F:cytidine deaminase activity"/>
    <property type="evidence" value="ECO:0007669"/>
    <property type="project" value="UniProtKB-EC"/>
</dbReference>
<name>A0A6G1ZK56_9BACT</name>
<feature type="domain" description="CMP/dCMP-type deaminase" evidence="5">
    <location>
        <begin position="20"/>
        <end position="155"/>
    </location>
</feature>
<evidence type="ECO:0000259" key="5">
    <source>
        <dbReference type="PROSITE" id="PS51747"/>
    </source>
</evidence>
<gene>
    <name evidence="6" type="ORF">GKE01_21745</name>
</gene>
<keyword evidence="3 6" id="KW-0378">Hydrolase</keyword>
<dbReference type="EMBL" id="WKLP01000040">
    <property type="protein sequence ID" value="MRY14061.1"/>
    <property type="molecule type" value="Genomic_DNA"/>
</dbReference>
<dbReference type="EC" id="3.5.4.5" evidence="6"/>
<dbReference type="GO" id="GO:0005829">
    <property type="term" value="C:cytosol"/>
    <property type="evidence" value="ECO:0007669"/>
    <property type="project" value="TreeGrafter"/>
</dbReference>